<feature type="transmembrane region" description="Helical" evidence="1">
    <location>
        <begin position="87"/>
        <end position="107"/>
    </location>
</feature>
<keyword evidence="1" id="KW-0472">Membrane</keyword>
<evidence type="ECO:0008006" key="3">
    <source>
        <dbReference type="Google" id="ProtNLM"/>
    </source>
</evidence>
<dbReference type="AlphaFoldDB" id="A0A1B1TE59"/>
<reference evidence="2" key="2">
    <citation type="journal article" date="2015" name="ISME J.">
        <title>A new class of marine Euryarchaeota group II from the Mediterranean deep chlorophyll maximum.</title>
        <authorList>
            <person name="Martin-Cuadrado A.B."/>
            <person name="Garcia-Heredia I."/>
            <person name="Molto A.G."/>
            <person name="Lopez-Ubeda R."/>
            <person name="Kimes N."/>
            <person name="Lopez-Garcia P."/>
            <person name="Moreira D."/>
            <person name="Rodriguez-Valera F."/>
        </authorList>
    </citation>
    <scope>NUCLEOTIDE SEQUENCE</scope>
</reference>
<dbReference type="EMBL" id="KP211894">
    <property type="protein sequence ID" value="ANV80575.1"/>
    <property type="molecule type" value="Genomic_DNA"/>
</dbReference>
<keyword evidence="1" id="KW-0812">Transmembrane</keyword>
<sequence>MNELVSESRDLIDEDLARKKFSLVDANETPIWMGSPTFLSYLPRYVLAAIIFAIHFIFYRVADTVYAEGKDGLGYTFLRIIDQLFDLIDVFAFILVMLIIARINHFLNISTSNLRTTAFLIIIGLIPSFWFMINIIDWILVLIGKEGLNVPEWFDTWFLALGIINSLIFLLYTVISQFSYSYLITDNHVYINRKILFFYNSITVFKLDELVNLKTQISYLGKVVGYGNILPITEGDLELKPKVSSERGGFQRVIQTIKLFIFYKRAKKDLSMSPSECIFGVKKPMAVYELANELMDSNNVEIEI</sequence>
<protein>
    <recommendedName>
        <fullName evidence="3">DUF304 domain-containing protein</fullName>
    </recommendedName>
</protein>
<evidence type="ECO:0000313" key="2">
    <source>
        <dbReference type="EMBL" id="ANV80575.1"/>
    </source>
</evidence>
<organism evidence="2">
    <name type="scientific">uncultured Poseidoniia archaeon</name>
    <dbReference type="NCBI Taxonomy" id="1697135"/>
    <lineage>
        <taxon>Archaea</taxon>
        <taxon>Methanobacteriati</taxon>
        <taxon>Thermoplasmatota</taxon>
        <taxon>Candidatus Poseidoniia</taxon>
        <taxon>environmental samples</taxon>
    </lineage>
</organism>
<reference evidence="2" key="1">
    <citation type="submission" date="2014-11" db="EMBL/GenBank/DDBJ databases">
        <authorList>
            <person name="Zhu J."/>
            <person name="Qi W."/>
            <person name="Song R."/>
        </authorList>
    </citation>
    <scope>NUCLEOTIDE SEQUENCE</scope>
</reference>
<proteinExistence type="predicted"/>
<evidence type="ECO:0000256" key="1">
    <source>
        <dbReference type="SAM" id="Phobius"/>
    </source>
</evidence>
<feature type="transmembrane region" description="Helical" evidence="1">
    <location>
        <begin position="119"/>
        <end position="144"/>
    </location>
</feature>
<feature type="transmembrane region" description="Helical" evidence="1">
    <location>
        <begin position="156"/>
        <end position="175"/>
    </location>
</feature>
<name>A0A1B1TE59_9ARCH</name>
<keyword evidence="1" id="KW-1133">Transmembrane helix</keyword>
<accession>A0A1B1TE59</accession>
<feature type="transmembrane region" description="Helical" evidence="1">
    <location>
        <begin position="45"/>
        <end position="67"/>
    </location>
</feature>